<evidence type="ECO:0000313" key="8">
    <source>
        <dbReference type="EMBL" id="RSL95672.1"/>
    </source>
</evidence>
<dbReference type="GO" id="GO:0006351">
    <property type="term" value="P:DNA-templated transcription"/>
    <property type="evidence" value="ECO:0007669"/>
    <property type="project" value="InterPro"/>
</dbReference>
<keyword evidence="3" id="KW-0805">Transcription regulation</keyword>
<comment type="caution">
    <text evidence="8">The sequence shown here is derived from an EMBL/GenBank/DDBJ whole genome shotgun (WGS) entry which is preliminary data.</text>
</comment>
<dbReference type="AlphaFoldDB" id="A0A428T0T3"/>
<evidence type="ECO:0000256" key="1">
    <source>
        <dbReference type="ARBA" id="ARBA00004123"/>
    </source>
</evidence>
<dbReference type="CDD" id="cd12148">
    <property type="entry name" value="fungal_TF_MHR"/>
    <property type="match status" value="1"/>
</dbReference>
<dbReference type="InterPro" id="IPR007219">
    <property type="entry name" value="XnlR_reg_dom"/>
</dbReference>
<dbReference type="PANTHER" id="PTHR47338:SF7">
    <property type="entry name" value="ZN(II)2CYS6 TRANSCRIPTION FACTOR (EUROFUNG)"/>
    <property type="match status" value="1"/>
</dbReference>
<feature type="region of interest" description="Disordered" evidence="6">
    <location>
        <begin position="1"/>
        <end position="24"/>
    </location>
</feature>
<keyword evidence="5" id="KW-0539">Nucleus</keyword>
<evidence type="ECO:0000256" key="3">
    <source>
        <dbReference type="ARBA" id="ARBA00023015"/>
    </source>
</evidence>
<feature type="region of interest" description="Disordered" evidence="6">
    <location>
        <begin position="541"/>
        <end position="578"/>
    </location>
</feature>
<dbReference type="GO" id="GO:0005634">
    <property type="term" value="C:nucleus"/>
    <property type="evidence" value="ECO:0007669"/>
    <property type="project" value="UniProtKB-SubCell"/>
</dbReference>
<dbReference type="InterPro" id="IPR050815">
    <property type="entry name" value="TF_fung"/>
</dbReference>
<dbReference type="GO" id="GO:0008270">
    <property type="term" value="F:zinc ion binding"/>
    <property type="evidence" value="ECO:0007669"/>
    <property type="project" value="InterPro"/>
</dbReference>
<evidence type="ECO:0000256" key="4">
    <source>
        <dbReference type="ARBA" id="ARBA00023163"/>
    </source>
</evidence>
<feature type="compositionally biased region" description="Low complexity" evidence="6">
    <location>
        <begin position="541"/>
        <end position="553"/>
    </location>
</feature>
<keyword evidence="9" id="KW-1185">Reference proteome</keyword>
<dbReference type="PANTHER" id="PTHR47338">
    <property type="entry name" value="ZN(II)2CYS6 TRANSCRIPTION FACTOR (EUROFUNG)-RELATED"/>
    <property type="match status" value="1"/>
</dbReference>
<keyword evidence="4" id="KW-0804">Transcription</keyword>
<comment type="subcellular location">
    <subcellularLocation>
        <location evidence="1">Nucleus</location>
    </subcellularLocation>
</comment>
<dbReference type="STRING" id="1325735.A0A428T0T3"/>
<feature type="domain" description="Xylanolytic transcriptional activator regulatory" evidence="7">
    <location>
        <begin position="70"/>
        <end position="278"/>
    </location>
</feature>
<dbReference type="EMBL" id="NKCK01000149">
    <property type="protein sequence ID" value="RSL95672.1"/>
    <property type="molecule type" value="Genomic_DNA"/>
</dbReference>
<keyword evidence="2" id="KW-0479">Metal-binding</keyword>
<evidence type="ECO:0000256" key="6">
    <source>
        <dbReference type="SAM" id="MobiDB-lite"/>
    </source>
</evidence>
<evidence type="ECO:0000259" key="7">
    <source>
        <dbReference type="Pfam" id="PF04082"/>
    </source>
</evidence>
<sequence length="658" mass="72586">MTPPEAPEASLETPPTLGLSPADGFDSMCSHKASNNIQSINESTSPPDDDLWLFRDDLPTDIAQLRMLSDLYFSRVHTRRCLGFIYRPTWMQSLDQGVLCNKYGEALVALVCALGARCLSRTTNHRLSQPAFRQRAPIPGHKWAERAKVSVLSTLMQSSLRNVMALTLLTEYCLQIGQFADAFQLLGNCYRSIRLLSLDSPAQYLPTQVRGDMTQKESQVRIVWACYTMDHVLSAGVPQNSSWSRPPPIPLPVPDSDFLSQMSPSTPAPLDLDAFAATSGVGCTSPRAHYIYLSSLRTKALRMIRQTMTLDDLTSPESSYLKLINEIDVWYNALPEALLLSSHRIYALQEMKTLSATMHLHLAYHAAVAALTRISLPGFNFPLSSTMRRAPPAFINQCQTRCRYHSDQISRIIEIALPHGMEPFDDQFCGIAALEASKVQIIHAAIIQHGDSEAMQAADRCIRTNLALMEMTSAGPNLIPLRIIVALLKQHSFTDLANSITEKLGSRSLEKQPTSDFNGTAENCYLTAIAPFRIAREGLQTSGLSSPTSMSSLHADERSPESAPPLISTIQNAGSQDGDTYLMTPGGGWADSGINSLMESYNPIISNMEDFDMTDLDLMNDGTNYLTRTLTNYIRTENEGGKCVYGVTMTYESASYPA</sequence>
<dbReference type="GO" id="GO:0003677">
    <property type="term" value="F:DNA binding"/>
    <property type="evidence" value="ECO:0007669"/>
    <property type="project" value="InterPro"/>
</dbReference>
<name>A0A428T0T3_9HYPO</name>
<dbReference type="GO" id="GO:0000981">
    <property type="term" value="F:DNA-binding transcription factor activity, RNA polymerase II-specific"/>
    <property type="evidence" value="ECO:0007669"/>
    <property type="project" value="InterPro"/>
</dbReference>
<evidence type="ECO:0000256" key="2">
    <source>
        <dbReference type="ARBA" id="ARBA00022723"/>
    </source>
</evidence>
<proteinExistence type="predicted"/>
<feature type="compositionally biased region" description="Polar residues" evidence="6">
    <location>
        <begin position="568"/>
        <end position="578"/>
    </location>
</feature>
<dbReference type="Pfam" id="PF04082">
    <property type="entry name" value="Fungal_trans"/>
    <property type="match status" value="1"/>
</dbReference>
<gene>
    <name evidence="8" type="ORF">CEP52_011946</name>
</gene>
<evidence type="ECO:0000313" key="9">
    <source>
        <dbReference type="Proteomes" id="UP000287144"/>
    </source>
</evidence>
<dbReference type="Proteomes" id="UP000287144">
    <property type="component" value="Unassembled WGS sequence"/>
</dbReference>
<reference evidence="8 9" key="1">
    <citation type="submission" date="2017-06" db="EMBL/GenBank/DDBJ databases">
        <title>Comparative genomic analysis of Ambrosia Fusariam Clade fungi.</title>
        <authorList>
            <person name="Stajich J.E."/>
            <person name="Carrillo J."/>
            <person name="Kijimoto T."/>
            <person name="Eskalen A."/>
            <person name="O'Donnell K."/>
            <person name="Kasson M."/>
        </authorList>
    </citation>
    <scope>NUCLEOTIDE SEQUENCE [LARGE SCALE GENOMIC DNA]</scope>
    <source>
        <strain evidence="8 9">NRRL62579</strain>
    </source>
</reference>
<accession>A0A428T0T3</accession>
<protein>
    <recommendedName>
        <fullName evidence="7">Xylanolytic transcriptional activator regulatory domain-containing protein</fullName>
    </recommendedName>
</protein>
<organism evidence="8 9">
    <name type="scientific">Fusarium oligoseptatum</name>
    <dbReference type="NCBI Taxonomy" id="2604345"/>
    <lineage>
        <taxon>Eukaryota</taxon>
        <taxon>Fungi</taxon>
        <taxon>Dikarya</taxon>
        <taxon>Ascomycota</taxon>
        <taxon>Pezizomycotina</taxon>
        <taxon>Sordariomycetes</taxon>
        <taxon>Hypocreomycetidae</taxon>
        <taxon>Hypocreales</taxon>
        <taxon>Nectriaceae</taxon>
        <taxon>Fusarium</taxon>
        <taxon>Fusarium solani species complex</taxon>
    </lineage>
</organism>
<evidence type="ECO:0000256" key="5">
    <source>
        <dbReference type="ARBA" id="ARBA00023242"/>
    </source>
</evidence>